<keyword evidence="2" id="KW-1185">Reference proteome</keyword>
<evidence type="ECO:0000313" key="1">
    <source>
        <dbReference type="EMBL" id="EAU44299.1"/>
    </source>
</evidence>
<organism evidence="1 2">
    <name type="scientific">Salipiger bermudensis (strain DSM 26914 / JCM 13377 / KCTC 12554 / HTCC2601)</name>
    <name type="common">Pelagibaca bermudensis</name>
    <dbReference type="NCBI Taxonomy" id="314265"/>
    <lineage>
        <taxon>Bacteria</taxon>
        <taxon>Pseudomonadati</taxon>
        <taxon>Pseudomonadota</taxon>
        <taxon>Alphaproteobacteria</taxon>
        <taxon>Rhodobacterales</taxon>
        <taxon>Roseobacteraceae</taxon>
        <taxon>Salipiger</taxon>
    </lineage>
</organism>
<gene>
    <name evidence="1" type="ORF">R2601_15980</name>
</gene>
<name>Q0FJA2_SALBH</name>
<dbReference type="STRING" id="314265.R2601_15980"/>
<reference evidence="1 2" key="1">
    <citation type="journal article" date="2010" name="J. Bacteriol.">
        <title>Genome sequences of Pelagibaca bermudensis HTCC2601T and Maritimibacter alkaliphilus HTCC2654T, the type strains of two marine Roseobacter genera.</title>
        <authorList>
            <person name="Thrash J.C."/>
            <person name="Cho J.C."/>
            <person name="Ferriera S."/>
            <person name="Johnson J."/>
            <person name="Vergin K.L."/>
            <person name="Giovannoni S.J."/>
        </authorList>
    </citation>
    <scope>NUCLEOTIDE SEQUENCE [LARGE SCALE GENOMIC DNA]</scope>
    <source>
        <strain evidence="2">DSM 26914 / JCM 13377 / KCTC 12554 / HTCC2601</strain>
    </source>
</reference>
<comment type="caution">
    <text evidence="1">The sequence shown here is derived from an EMBL/GenBank/DDBJ whole genome shotgun (WGS) entry which is preliminary data.</text>
</comment>
<accession>Q0FJA2</accession>
<sequence length="56" mass="5886">MMLFIVGLGIGLLIATPFIALVLGAGVLTRDTVTDLAEIESDPYPLNVVSFPPSRA</sequence>
<dbReference type="HOGENOM" id="CLU_3010210_0_0_5"/>
<protein>
    <submittedName>
        <fullName evidence="1">Uncharacterized protein</fullName>
    </submittedName>
</protein>
<dbReference type="AlphaFoldDB" id="Q0FJA2"/>
<proteinExistence type="predicted"/>
<dbReference type="EMBL" id="AATQ01000050">
    <property type="protein sequence ID" value="EAU44299.1"/>
    <property type="molecule type" value="Genomic_DNA"/>
</dbReference>
<dbReference type="Proteomes" id="UP000006230">
    <property type="component" value="Unassembled WGS sequence"/>
</dbReference>
<evidence type="ECO:0000313" key="2">
    <source>
        <dbReference type="Proteomes" id="UP000006230"/>
    </source>
</evidence>